<keyword evidence="14" id="KW-1185">Reference proteome</keyword>
<protein>
    <submittedName>
        <fullName evidence="13">Methyl-accepting chemotaxis protein</fullName>
    </submittedName>
</protein>
<proteinExistence type="inferred from homology"/>
<dbReference type="Pfam" id="PF02743">
    <property type="entry name" value="dCache_1"/>
    <property type="match status" value="1"/>
</dbReference>
<accession>A0ABW0QXE0</accession>
<evidence type="ECO:0000256" key="2">
    <source>
        <dbReference type="ARBA" id="ARBA00022475"/>
    </source>
</evidence>
<keyword evidence="2" id="KW-1003">Cell membrane</keyword>
<feature type="domain" description="Methyl-accepting transducer" evidence="11">
    <location>
        <begin position="385"/>
        <end position="628"/>
    </location>
</feature>
<comment type="similarity">
    <text evidence="8">Belongs to the methyl-accepting chemotaxis (MCP) protein family.</text>
</comment>
<dbReference type="PANTHER" id="PTHR32089">
    <property type="entry name" value="METHYL-ACCEPTING CHEMOTAXIS PROTEIN MCPB"/>
    <property type="match status" value="1"/>
</dbReference>
<dbReference type="EMBL" id="JBHSNC010000012">
    <property type="protein sequence ID" value="MFC5528682.1"/>
    <property type="molecule type" value="Genomic_DNA"/>
</dbReference>
<feature type="domain" description="HAMP" evidence="12">
    <location>
        <begin position="328"/>
        <end position="380"/>
    </location>
</feature>
<dbReference type="Pfam" id="PF00015">
    <property type="entry name" value="MCPsignal"/>
    <property type="match status" value="1"/>
</dbReference>
<keyword evidence="6 10" id="KW-0472">Membrane</keyword>
<dbReference type="Gene3D" id="1.10.287.950">
    <property type="entry name" value="Methyl-accepting chemotaxis protein"/>
    <property type="match status" value="1"/>
</dbReference>
<dbReference type="CDD" id="cd06225">
    <property type="entry name" value="HAMP"/>
    <property type="match status" value="1"/>
</dbReference>
<evidence type="ECO:0000256" key="10">
    <source>
        <dbReference type="SAM" id="Phobius"/>
    </source>
</evidence>
<evidence type="ECO:0000256" key="7">
    <source>
        <dbReference type="ARBA" id="ARBA00023224"/>
    </source>
</evidence>
<evidence type="ECO:0000256" key="4">
    <source>
        <dbReference type="ARBA" id="ARBA00022692"/>
    </source>
</evidence>
<comment type="subcellular location">
    <subcellularLocation>
        <location evidence="1">Cell membrane</location>
        <topology evidence="1">Multi-pass membrane protein</topology>
    </subcellularLocation>
</comment>
<reference evidence="14" key="1">
    <citation type="journal article" date="2019" name="Int. J. Syst. Evol. Microbiol.">
        <title>The Global Catalogue of Microorganisms (GCM) 10K type strain sequencing project: providing services to taxonomists for standard genome sequencing and annotation.</title>
        <authorList>
            <consortium name="The Broad Institute Genomics Platform"/>
            <consortium name="The Broad Institute Genome Sequencing Center for Infectious Disease"/>
            <person name="Wu L."/>
            <person name="Ma J."/>
        </authorList>
    </citation>
    <scope>NUCLEOTIDE SEQUENCE [LARGE SCALE GENOMIC DNA]</scope>
    <source>
        <strain evidence="14">CGMCC 1.18578</strain>
    </source>
</reference>
<keyword evidence="3" id="KW-0145">Chemotaxis</keyword>
<keyword evidence="7 9" id="KW-0807">Transducer</keyword>
<evidence type="ECO:0000256" key="6">
    <source>
        <dbReference type="ARBA" id="ARBA00023136"/>
    </source>
</evidence>
<feature type="transmembrane region" description="Helical" evidence="10">
    <location>
        <begin position="304"/>
        <end position="327"/>
    </location>
</feature>
<dbReference type="PROSITE" id="PS50885">
    <property type="entry name" value="HAMP"/>
    <property type="match status" value="1"/>
</dbReference>
<dbReference type="RefSeq" id="WP_378110545.1">
    <property type="nucleotide sequence ID" value="NZ_JBHSNC010000012.1"/>
</dbReference>
<evidence type="ECO:0000256" key="3">
    <source>
        <dbReference type="ARBA" id="ARBA00022500"/>
    </source>
</evidence>
<dbReference type="CDD" id="cd18773">
    <property type="entry name" value="PDC1_HK_sensor"/>
    <property type="match status" value="1"/>
</dbReference>
<evidence type="ECO:0000313" key="13">
    <source>
        <dbReference type="EMBL" id="MFC5528682.1"/>
    </source>
</evidence>
<feature type="transmembrane region" description="Helical" evidence="10">
    <location>
        <begin position="12"/>
        <end position="38"/>
    </location>
</feature>
<dbReference type="SMART" id="SM00304">
    <property type="entry name" value="HAMP"/>
    <property type="match status" value="1"/>
</dbReference>
<sequence length="643" mass="69752">MLKKRFRLSSIANTLAILVTLISLITFSVLGTIMYTYVKGMIVDKQEELIQSKTNAIVEQIDALFKEKGTLVKQMSTNRVFQKYIETTPNSAQAKTSPYAAETLATMADIKDSDPTLLDTWVASNTANGGNGLWYEHDDVVSGADFVLNVRPYYEPVRAADGVYFSDPYVDSSTGNINLGIFHPVKDNSNKFIGFVAADIAMTAMPSIMQSYSLGESGYAILLSKSGDILYHPDKDKVLKEKLTDDKGELGAVAKKMVEGQSGLQLINDNGVNRYIGYATSKDTGWSVGLTITQKEVMSDLKTFTILTVSGFSISVLFLVIITYWALRYILRSIPQLLAKLKLIENGDLTVQFDSSSGNEIGQIAQGIRSMVQQVYNMIRTIADTSQSLTSSAAEISLTTEEVARGSMQQAESAQTASELVKDLTNAVSVVSKRAQEAVELTEKTNRGALAGGDAVRKTINSMDHLTVRMSNLEQDSNKIGDIIQVINEISEQTNLLALNAAIEAARAGEQGRGFAVVADEVRKLAERSGEAAKQIAAIITGMQHSTQESVKAVTETADLSRQTGQELERIVNMAGEVARQSEEIARDSQNQSVKTAEVMREIESIAAVSEEAAAAAEQTASSSQTLTSLSESLNSVVKRFNV</sequence>
<dbReference type="SMART" id="SM00283">
    <property type="entry name" value="MA"/>
    <property type="match status" value="1"/>
</dbReference>
<keyword evidence="5 10" id="KW-1133">Transmembrane helix</keyword>
<dbReference type="PANTHER" id="PTHR32089:SF112">
    <property type="entry name" value="LYSOZYME-LIKE PROTEIN-RELATED"/>
    <property type="match status" value="1"/>
</dbReference>
<organism evidence="13 14">
    <name type="scientific">Cohnella yongneupensis</name>
    <dbReference type="NCBI Taxonomy" id="425006"/>
    <lineage>
        <taxon>Bacteria</taxon>
        <taxon>Bacillati</taxon>
        <taxon>Bacillota</taxon>
        <taxon>Bacilli</taxon>
        <taxon>Bacillales</taxon>
        <taxon>Paenibacillaceae</taxon>
        <taxon>Cohnella</taxon>
    </lineage>
</organism>
<dbReference type="SUPFAM" id="SSF103190">
    <property type="entry name" value="Sensory domain-like"/>
    <property type="match status" value="1"/>
</dbReference>
<dbReference type="InterPro" id="IPR029151">
    <property type="entry name" value="Sensor-like_sf"/>
</dbReference>
<evidence type="ECO:0000256" key="5">
    <source>
        <dbReference type="ARBA" id="ARBA00022989"/>
    </source>
</evidence>
<evidence type="ECO:0000259" key="11">
    <source>
        <dbReference type="PROSITE" id="PS50111"/>
    </source>
</evidence>
<dbReference type="Proteomes" id="UP001596108">
    <property type="component" value="Unassembled WGS sequence"/>
</dbReference>
<dbReference type="CDD" id="cd12912">
    <property type="entry name" value="PDC2_MCP_like"/>
    <property type="match status" value="1"/>
</dbReference>
<evidence type="ECO:0000313" key="14">
    <source>
        <dbReference type="Proteomes" id="UP001596108"/>
    </source>
</evidence>
<dbReference type="PROSITE" id="PS50111">
    <property type="entry name" value="CHEMOTAXIS_TRANSDUC_2"/>
    <property type="match status" value="1"/>
</dbReference>
<dbReference type="InterPro" id="IPR003660">
    <property type="entry name" value="HAMP_dom"/>
</dbReference>
<dbReference type="CDD" id="cd11386">
    <property type="entry name" value="MCP_signal"/>
    <property type="match status" value="1"/>
</dbReference>
<keyword evidence="4 10" id="KW-0812">Transmembrane</keyword>
<comment type="caution">
    <text evidence="13">The sequence shown here is derived from an EMBL/GenBank/DDBJ whole genome shotgun (WGS) entry which is preliminary data.</text>
</comment>
<evidence type="ECO:0000256" key="1">
    <source>
        <dbReference type="ARBA" id="ARBA00004651"/>
    </source>
</evidence>
<evidence type="ECO:0000256" key="9">
    <source>
        <dbReference type="PROSITE-ProRule" id="PRU00284"/>
    </source>
</evidence>
<evidence type="ECO:0000256" key="8">
    <source>
        <dbReference type="ARBA" id="ARBA00029447"/>
    </source>
</evidence>
<dbReference type="Pfam" id="PF00672">
    <property type="entry name" value="HAMP"/>
    <property type="match status" value="1"/>
</dbReference>
<dbReference type="InterPro" id="IPR004089">
    <property type="entry name" value="MCPsignal_dom"/>
</dbReference>
<gene>
    <name evidence="13" type="ORF">ACFPQ4_04340</name>
</gene>
<dbReference type="Gene3D" id="3.30.450.20">
    <property type="entry name" value="PAS domain"/>
    <property type="match status" value="2"/>
</dbReference>
<dbReference type="SUPFAM" id="SSF58104">
    <property type="entry name" value="Methyl-accepting chemotaxis protein (MCP) signaling domain"/>
    <property type="match status" value="1"/>
</dbReference>
<evidence type="ECO:0000259" key="12">
    <source>
        <dbReference type="PROSITE" id="PS50885"/>
    </source>
</evidence>
<name>A0ABW0QXE0_9BACL</name>
<dbReference type="InterPro" id="IPR033479">
    <property type="entry name" value="dCache_1"/>
</dbReference>